<evidence type="ECO:0000256" key="1">
    <source>
        <dbReference type="ARBA" id="ARBA00022723"/>
    </source>
</evidence>
<evidence type="ECO:0000313" key="6">
    <source>
        <dbReference type="Proteomes" id="UP001153737"/>
    </source>
</evidence>
<keyword evidence="1" id="KW-0479">Metal-binding</keyword>
<evidence type="ECO:0000256" key="2">
    <source>
        <dbReference type="ARBA" id="ARBA00022771"/>
    </source>
</evidence>
<dbReference type="InterPro" id="IPR007588">
    <property type="entry name" value="Znf_FLYWCH"/>
</dbReference>
<sequence>MARKTNNKTMWICAGYFKTKCKARATTSGRMVHVTGTHNHEPKQKKSRFTNMLSQEVTIVRNPNPHHQY</sequence>
<dbReference type="Gene3D" id="2.20.25.240">
    <property type="match status" value="1"/>
</dbReference>
<dbReference type="AlphaFoldDB" id="A0A9N9SIB9"/>
<organism evidence="5 6">
    <name type="scientific">Phaedon cochleariae</name>
    <name type="common">Mustard beetle</name>
    <dbReference type="NCBI Taxonomy" id="80249"/>
    <lineage>
        <taxon>Eukaryota</taxon>
        <taxon>Metazoa</taxon>
        <taxon>Ecdysozoa</taxon>
        <taxon>Arthropoda</taxon>
        <taxon>Hexapoda</taxon>
        <taxon>Insecta</taxon>
        <taxon>Pterygota</taxon>
        <taxon>Neoptera</taxon>
        <taxon>Endopterygota</taxon>
        <taxon>Coleoptera</taxon>
        <taxon>Polyphaga</taxon>
        <taxon>Cucujiformia</taxon>
        <taxon>Chrysomeloidea</taxon>
        <taxon>Chrysomelidae</taxon>
        <taxon>Chrysomelinae</taxon>
        <taxon>Chrysomelini</taxon>
        <taxon>Phaedon</taxon>
    </lineage>
</organism>
<dbReference type="Pfam" id="PF04500">
    <property type="entry name" value="FLYWCH"/>
    <property type="match status" value="1"/>
</dbReference>
<dbReference type="GO" id="GO:0008270">
    <property type="term" value="F:zinc ion binding"/>
    <property type="evidence" value="ECO:0007669"/>
    <property type="project" value="UniProtKB-KW"/>
</dbReference>
<keyword evidence="2" id="KW-0863">Zinc-finger</keyword>
<reference evidence="5" key="2">
    <citation type="submission" date="2022-10" db="EMBL/GenBank/DDBJ databases">
        <authorList>
            <consortium name="ENA_rothamsted_submissions"/>
            <consortium name="culmorum"/>
            <person name="King R."/>
        </authorList>
    </citation>
    <scope>NUCLEOTIDE SEQUENCE</scope>
</reference>
<feature type="domain" description="FLYWCH-type" evidence="4">
    <location>
        <begin position="3"/>
        <end position="40"/>
    </location>
</feature>
<protein>
    <recommendedName>
        <fullName evidence="4">FLYWCH-type domain-containing protein</fullName>
    </recommendedName>
</protein>
<name>A0A9N9SIB9_PHACE</name>
<evidence type="ECO:0000259" key="4">
    <source>
        <dbReference type="Pfam" id="PF04500"/>
    </source>
</evidence>
<evidence type="ECO:0000313" key="5">
    <source>
        <dbReference type="EMBL" id="CAG9822902.1"/>
    </source>
</evidence>
<keyword evidence="6" id="KW-1185">Reference proteome</keyword>
<accession>A0A9N9SIB9</accession>
<dbReference type="OrthoDB" id="6768845at2759"/>
<reference evidence="5" key="1">
    <citation type="submission" date="2022-01" db="EMBL/GenBank/DDBJ databases">
        <authorList>
            <person name="King R."/>
        </authorList>
    </citation>
    <scope>NUCLEOTIDE SEQUENCE</scope>
</reference>
<keyword evidence="3" id="KW-0862">Zinc</keyword>
<dbReference type="EMBL" id="OU896712">
    <property type="protein sequence ID" value="CAG9822902.1"/>
    <property type="molecule type" value="Genomic_DNA"/>
</dbReference>
<dbReference type="Proteomes" id="UP001153737">
    <property type="component" value="Chromosome 6"/>
</dbReference>
<proteinExistence type="predicted"/>
<gene>
    <name evidence="5" type="ORF">PHAECO_LOCUS9906</name>
</gene>
<evidence type="ECO:0000256" key="3">
    <source>
        <dbReference type="ARBA" id="ARBA00022833"/>
    </source>
</evidence>